<evidence type="ECO:0000256" key="4">
    <source>
        <dbReference type="ARBA" id="ARBA00005975"/>
    </source>
</evidence>
<keyword evidence="9" id="KW-1133">Transmembrane helix</keyword>
<evidence type="ECO:0000256" key="9">
    <source>
        <dbReference type="SAM" id="Phobius"/>
    </source>
</evidence>
<evidence type="ECO:0000256" key="7">
    <source>
        <dbReference type="ARBA" id="ARBA00023136"/>
    </source>
</evidence>
<evidence type="ECO:0000313" key="12">
    <source>
        <dbReference type="Proteomes" id="UP001500889"/>
    </source>
</evidence>
<proteinExistence type="inferred from homology"/>
<dbReference type="GO" id="GO:0008270">
    <property type="term" value="F:zinc ion binding"/>
    <property type="evidence" value="ECO:0007669"/>
    <property type="project" value="TreeGrafter"/>
</dbReference>
<dbReference type="SMART" id="SM00714">
    <property type="entry name" value="LITAF"/>
    <property type="match status" value="1"/>
</dbReference>
<dbReference type="InterPro" id="IPR037519">
    <property type="entry name" value="LITAF_fam"/>
</dbReference>
<evidence type="ECO:0000256" key="3">
    <source>
        <dbReference type="ARBA" id="ARBA00004630"/>
    </source>
</evidence>
<sequence>MDQKRAMLYPQVDFNTPSAPSPTPARPTRESFDPEHVPVEAPPSYDVAIGRPTSTVSVPAIAAITPQQPQPPQVVYEYEQPAAQPAAATVVQMETLNLGPNPCRVLCPACGAQKTTRMTHTANSRTHLGAGLLCLVGWCCFACFVPYCMNSCRTGNHYCRKCNTFLGAYSPSGGLK</sequence>
<comment type="subcellular location">
    <subcellularLocation>
        <location evidence="2">Endosome membrane</location>
        <topology evidence="2">Peripheral membrane protein</topology>
    </subcellularLocation>
    <subcellularLocation>
        <location evidence="1">Late endosome membrane</location>
    </subcellularLocation>
    <subcellularLocation>
        <location evidence="3">Lysosome membrane</location>
        <topology evidence="3">Peripheral membrane protein</topology>
        <orientation evidence="3">Cytoplasmic side</orientation>
    </subcellularLocation>
</comment>
<dbReference type="Proteomes" id="UP001500889">
    <property type="component" value="Chromosome E"/>
</dbReference>
<evidence type="ECO:0000256" key="6">
    <source>
        <dbReference type="ARBA" id="ARBA00022833"/>
    </source>
</evidence>
<reference evidence="11 12" key="1">
    <citation type="submission" date="2024-02" db="EMBL/GenBank/DDBJ databases">
        <title>A chromosome-level genome assembly of Drosophila madeirensis, a fruit fly species endemic to Madeira island.</title>
        <authorList>
            <person name="Tomihara K."/>
            <person name="Llopart A."/>
            <person name="Yamamoto D."/>
        </authorList>
    </citation>
    <scope>NUCLEOTIDE SEQUENCE [LARGE SCALE GENOMIC DNA]</scope>
    <source>
        <strain evidence="11 12">RF1</strain>
    </source>
</reference>
<evidence type="ECO:0000256" key="2">
    <source>
        <dbReference type="ARBA" id="ARBA00004481"/>
    </source>
</evidence>
<dbReference type="PROSITE" id="PS51837">
    <property type="entry name" value="LITAF"/>
    <property type="match status" value="1"/>
</dbReference>
<protein>
    <submittedName>
        <fullName evidence="11">Lipopolysaccharide-induced tumor necrosis factor-alpha factor homolog</fullName>
    </submittedName>
</protein>
<evidence type="ECO:0000256" key="5">
    <source>
        <dbReference type="ARBA" id="ARBA00022723"/>
    </source>
</evidence>
<dbReference type="AlphaFoldDB" id="A0AAU9GFA7"/>
<dbReference type="Pfam" id="PF10601">
    <property type="entry name" value="zf-LITAF-like"/>
    <property type="match status" value="1"/>
</dbReference>
<comment type="similarity">
    <text evidence="4">Belongs to the CDIP1/LITAF family.</text>
</comment>
<organism evidence="11 12">
    <name type="scientific">Drosophila madeirensis</name>
    <name type="common">Fruit fly</name>
    <dbReference type="NCBI Taxonomy" id="30013"/>
    <lineage>
        <taxon>Eukaryota</taxon>
        <taxon>Metazoa</taxon>
        <taxon>Ecdysozoa</taxon>
        <taxon>Arthropoda</taxon>
        <taxon>Hexapoda</taxon>
        <taxon>Insecta</taxon>
        <taxon>Pterygota</taxon>
        <taxon>Neoptera</taxon>
        <taxon>Endopterygota</taxon>
        <taxon>Diptera</taxon>
        <taxon>Brachycera</taxon>
        <taxon>Muscomorpha</taxon>
        <taxon>Ephydroidea</taxon>
        <taxon>Drosophilidae</taxon>
        <taxon>Drosophila</taxon>
        <taxon>Sophophora</taxon>
    </lineage>
</organism>
<evidence type="ECO:0000313" key="11">
    <source>
        <dbReference type="EMBL" id="BFG06387.1"/>
    </source>
</evidence>
<evidence type="ECO:0000256" key="1">
    <source>
        <dbReference type="ARBA" id="ARBA00004414"/>
    </source>
</evidence>
<feature type="compositionally biased region" description="Basic and acidic residues" evidence="8">
    <location>
        <begin position="27"/>
        <end position="38"/>
    </location>
</feature>
<keyword evidence="7 9" id="KW-0472">Membrane</keyword>
<keyword evidence="9" id="KW-0812">Transmembrane</keyword>
<dbReference type="InterPro" id="IPR006629">
    <property type="entry name" value="LITAF"/>
</dbReference>
<keyword evidence="12" id="KW-1185">Reference proteome</keyword>
<dbReference type="PANTHER" id="PTHR23292">
    <property type="entry name" value="LIPOPOLYSACCHARIDE-INDUCED TUMOR NECROSIS FACTOR-ALPHA FACTOR"/>
    <property type="match status" value="1"/>
</dbReference>
<dbReference type="EMBL" id="AP029267">
    <property type="protein sequence ID" value="BFG06387.1"/>
    <property type="molecule type" value="Genomic_DNA"/>
</dbReference>
<feature type="transmembrane region" description="Helical" evidence="9">
    <location>
        <begin position="127"/>
        <end position="147"/>
    </location>
</feature>
<evidence type="ECO:0000256" key="8">
    <source>
        <dbReference type="SAM" id="MobiDB-lite"/>
    </source>
</evidence>
<feature type="region of interest" description="Disordered" evidence="8">
    <location>
        <begin position="1"/>
        <end position="48"/>
    </location>
</feature>
<accession>A0AAU9GFA7</accession>
<name>A0AAU9GFA7_DROMD</name>
<dbReference type="GO" id="GO:0031902">
    <property type="term" value="C:late endosome membrane"/>
    <property type="evidence" value="ECO:0007669"/>
    <property type="project" value="UniProtKB-SubCell"/>
</dbReference>
<keyword evidence="6" id="KW-0862">Zinc</keyword>
<feature type="domain" description="LITAF" evidence="10">
    <location>
        <begin position="87"/>
        <end position="171"/>
    </location>
</feature>
<dbReference type="PANTHER" id="PTHR23292:SF14">
    <property type="entry name" value="FI16615P1-RELATED"/>
    <property type="match status" value="1"/>
</dbReference>
<keyword evidence="5" id="KW-0479">Metal-binding</keyword>
<evidence type="ECO:0000259" key="10">
    <source>
        <dbReference type="PROSITE" id="PS51837"/>
    </source>
</evidence>
<gene>
    <name evidence="11" type="ORF">DMAD_04909</name>
</gene>
<dbReference type="GO" id="GO:0005765">
    <property type="term" value="C:lysosomal membrane"/>
    <property type="evidence" value="ECO:0007669"/>
    <property type="project" value="UniProtKB-SubCell"/>
</dbReference>